<dbReference type="STRING" id="1302689.RG47T_4220"/>
<dbReference type="Pfam" id="PF07980">
    <property type="entry name" value="SusD_RagB"/>
    <property type="match status" value="1"/>
</dbReference>
<evidence type="ECO:0008006" key="10">
    <source>
        <dbReference type="Google" id="ProtNLM"/>
    </source>
</evidence>
<gene>
    <name evidence="8" type="ORF">RG47T_4220</name>
</gene>
<keyword evidence="5" id="KW-0998">Cell outer membrane</keyword>
<evidence type="ECO:0000259" key="7">
    <source>
        <dbReference type="Pfam" id="PF14322"/>
    </source>
</evidence>
<organism evidence="8 9">
    <name type="scientific">Mucilaginibacter polytrichastri</name>
    <dbReference type="NCBI Taxonomy" id="1302689"/>
    <lineage>
        <taxon>Bacteria</taxon>
        <taxon>Pseudomonadati</taxon>
        <taxon>Bacteroidota</taxon>
        <taxon>Sphingobacteriia</taxon>
        <taxon>Sphingobacteriales</taxon>
        <taxon>Sphingobacteriaceae</taxon>
        <taxon>Mucilaginibacter</taxon>
    </lineage>
</organism>
<comment type="caution">
    <text evidence="8">The sequence shown here is derived from an EMBL/GenBank/DDBJ whole genome shotgun (WGS) entry which is preliminary data.</text>
</comment>
<comment type="similarity">
    <text evidence="2">Belongs to the SusD family.</text>
</comment>
<dbReference type="InterPro" id="IPR033985">
    <property type="entry name" value="SusD-like_N"/>
</dbReference>
<sequence>MKYILFKKYIHRIICIGFLCTCLLSCKKQDDWLNIKNNKSDVSPQTLQDFQAVLDNSTIFNNSGSIIGLVGSDNLYVPDTNLDGETPVNRNTYLWAKDIYQGTSAQDWLSDYQQIEYANVVLDGLNKLSSAENLSLTAKLIKGEALFFRAYGFYQLSQIYCRPYEKASAGSDPGIPLRVTSDVTRKVDRGTVQQCYDQMTNDLKLAVSLLPSTSLYKTRPNSNAANALLAKIYLSMGDYVNAYSFADAALKTDNTLLNFNSLKITSSDPFPSFAKGNPEIIFYEYCYGLSVVFLNSTVTGRVAPDFYNSYVDGDLRKTAFYVQDGATGLFKAKGSFSAKGGNFCGIANGEIYLIRAESAIRNGDLQSATSDLNTLLQNRLTTASYIPYSNNDPKALLSKILLERRKELAYTGNMRWEDLRRLNQDPQFAVTIKRTYQGTNYTLQPNDKRYVLPLPQDELTLENLTQNPR</sequence>
<feature type="domain" description="RagB/SusD" evidence="6">
    <location>
        <begin position="349"/>
        <end position="468"/>
    </location>
</feature>
<protein>
    <recommendedName>
        <fullName evidence="10">RagB/SusD domain-containing protein</fullName>
    </recommendedName>
</protein>
<dbReference type="InterPro" id="IPR011990">
    <property type="entry name" value="TPR-like_helical_dom_sf"/>
</dbReference>
<dbReference type="EMBL" id="MPPL01000001">
    <property type="protein sequence ID" value="OKS88742.1"/>
    <property type="molecule type" value="Genomic_DNA"/>
</dbReference>
<evidence type="ECO:0000256" key="1">
    <source>
        <dbReference type="ARBA" id="ARBA00004442"/>
    </source>
</evidence>
<evidence type="ECO:0000259" key="6">
    <source>
        <dbReference type="Pfam" id="PF07980"/>
    </source>
</evidence>
<keyword evidence="4" id="KW-0472">Membrane</keyword>
<dbReference type="Pfam" id="PF14322">
    <property type="entry name" value="SusD-like_3"/>
    <property type="match status" value="1"/>
</dbReference>
<comment type="subcellular location">
    <subcellularLocation>
        <location evidence="1">Cell outer membrane</location>
    </subcellularLocation>
</comment>
<evidence type="ECO:0000313" key="9">
    <source>
        <dbReference type="Proteomes" id="UP000186720"/>
    </source>
</evidence>
<dbReference type="GO" id="GO:0009279">
    <property type="term" value="C:cell outer membrane"/>
    <property type="evidence" value="ECO:0007669"/>
    <property type="project" value="UniProtKB-SubCell"/>
</dbReference>
<dbReference type="InterPro" id="IPR012944">
    <property type="entry name" value="SusD_RagB_dom"/>
</dbReference>
<dbReference type="Proteomes" id="UP000186720">
    <property type="component" value="Unassembled WGS sequence"/>
</dbReference>
<evidence type="ECO:0000256" key="2">
    <source>
        <dbReference type="ARBA" id="ARBA00006275"/>
    </source>
</evidence>
<dbReference type="SUPFAM" id="SSF48452">
    <property type="entry name" value="TPR-like"/>
    <property type="match status" value="1"/>
</dbReference>
<evidence type="ECO:0000256" key="4">
    <source>
        <dbReference type="ARBA" id="ARBA00023136"/>
    </source>
</evidence>
<dbReference type="OrthoDB" id="653598at2"/>
<evidence type="ECO:0000256" key="5">
    <source>
        <dbReference type="ARBA" id="ARBA00023237"/>
    </source>
</evidence>
<proteinExistence type="inferred from homology"/>
<dbReference type="Gene3D" id="1.25.40.390">
    <property type="match status" value="1"/>
</dbReference>
<keyword evidence="3" id="KW-0732">Signal</keyword>
<dbReference type="RefSeq" id="WP_083627476.1">
    <property type="nucleotide sequence ID" value="NZ_FPAM01000009.1"/>
</dbReference>
<evidence type="ECO:0000313" key="8">
    <source>
        <dbReference type="EMBL" id="OKS88742.1"/>
    </source>
</evidence>
<accession>A0A1Q6A412</accession>
<keyword evidence="9" id="KW-1185">Reference proteome</keyword>
<reference evidence="8 9" key="1">
    <citation type="submission" date="2016-11" db="EMBL/GenBank/DDBJ databases">
        <title>Whole Genome Sequencing of Mucilaginibacter polytrichastri RG4-7(T) isolated from the moss sample.</title>
        <authorList>
            <person name="Li Y."/>
        </authorList>
    </citation>
    <scope>NUCLEOTIDE SEQUENCE [LARGE SCALE GENOMIC DNA]</scope>
    <source>
        <strain evidence="8 9">RG4-7</strain>
    </source>
</reference>
<evidence type="ECO:0000256" key="3">
    <source>
        <dbReference type="ARBA" id="ARBA00022729"/>
    </source>
</evidence>
<dbReference type="AlphaFoldDB" id="A0A1Q6A412"/>
<name>A0A1Q6A412_9SPHI</name>
<feature type="domain" description="SusD-like N-terminal" evidence="7">
    <location>
        <begin position="31"/>
        <end position="234"/>
    </location>
</feature>